<accession>A0ACC0XIS0</accession>
<dbReference type="EMBL" id="CM047747">
    <property type="protein sequence ID" value="KAJ0018010.1"/>
    <property type="molecule type" value="Genomic_DNA"/>
</dbReference>
<comment type="caution">
    <text evidence="1">The sequence shown here is derived from an EMBL/GenBank/DDBJ whole genome shotgun (WGS) entry which is preliminary data.</text>
</comment>
<sequence length="122" mass="13282">MAKATFSLAFLPLLVMFLFFNSGIQKQANAADAVKTWCVAKPSANETQLGSNLEFACSQMKEGCKEIEFNGPCYMPNTTISRASYAMNLYYALSGRNPWNCDFSGTGLVTTTDPGYGPCVYA</sequence>
<reference evidence="2" key="1">
    <citation type="journal article" date="2023" name="G3 (Bethesda)">
        <title>Genome assembly and association tests identify interacting loci associated with vigor, precocity, and sex in interspecific pistachio rootstocks.</title>
        <authorList>
            <person name="Palmer W."/>
            <person name="Jacygrad E."/>
            <person name="Sagayaradj S."/>
            <person name="Cavanaugh K."/>
            <person name="Han R."/>
            <person name="Bertier L."/>
            <person name="Beede B."/>
            <person name="Kafkas S."/>
            <person name="Golino D."/>
            <person name="Preece J."/>
            <person name="Michelmore R."/>
        </authorList>
    </citation>
    <scope>NUCLEOTIDE SEQUENCE [LARGE SCALE GENOMIC DNA]</scope>
</reference>
<name>A0ACC0XIS0_9ROSI</name>
<gene>
    <name evidence="1" type="ORF">Pint_10030</name>
</gene>
<organism evidence="1 2">
    <name type="scientific">Pistacia integerrima</name>
    <dbReference type="NCBI Taxonomy" id="434235"/>
    <lineage>
        <taxon>Eukaryota</taxon>
        <taxon>Viridiplantae</taxon>
        <taxon>Streptophyta</taxon>
        <taxon>Embryophyta</taxon>
        <taxon>Tracheophyta</taxon>
        <taxon>Spermatophyta</taxon>
        <taxon>Magnoliopsida</taxon>
        <taxon>eudicotyledons</taxon>
        <taxon>Gunneridae</taxon>
        <taxon>Pentapetalae</taxon>
        <taxon>rosids</taxon>
        <taxon>malvids</taxon>
        <taxon>Sapindales</taxon>
        <taxon>Anacardiaceae</taxon>
        <taxon>Pistacia</taxon>
    </lineage>
</organism>
<evidence type="ECO:0000313" key="2">
    <source>
        <dbReference type="Proteomes" id="UP001163603"/>
    </source>
</evidence>
<proteinExistence type="predicted"/>
<dbReference type="Proteomes" id="UP001163603">
    <property type="component" value="Chromosome 12"/>
</dbReference>
<evidence type="ECO:0000313" key="1">
    <source>
        <dbReference type="EMBL" id="KAJ0018010.1"/>
    </source>
</evidence>
<keyword evidence="2" id="KW-1185">Reference proteome</keyword>
<protein>
    <submittedName>
        <fullName evidence="1">Uncharacterized protein</fullName>
    </submittedName>
</protein>